<dbReference type="eggNOG" id="ENOG502RYBU">
    <property type="taxonomic scope" value="Eukaryota"/>
</dbReference>
<dbReference type="EMBL" id="HE580276">
    <property type="protein sequence ID" value="CCD27092.1"/>
    <property type="molecule type" value="Genomic_DNA"/>
</dbReference>
<name>G0WH14_NAUDC</name>
<dbReference type="KEGG" id="ndi:NDAI_0J02000"/>
<evidence type="ECO:0008006" key="3">
    <source>
        <dbReference type="Google" id="ProtNLM"/>
    </source>
</evidence>
<organism evidence="1 2">
    <name type="scientific">Naumovozyma dairenensis (strain ATCC 10597 / BCRC 20456 / CBS 421 / NBRC 0211 / NRRL Y-12639)</name>
    <name type="common">Saccharomyces dairenensis</name>
    <dbReference type="NCBI Taxonomy" id="1071378"/>
    <lineage>
        <taxon>Eukaryota</taxon>
        <taxon>Fungi</taxon>
        <taxon>Dikarya</taxon>
        <taxon>Ascomycota</taxon>
        <taxon>Saccharomycotina</taxon>
        <taxon>Saccharomycetes</taxon>
        <taxon>Saccharomycetales</taxon>
        <taxon>Saccharomycetaceae</taxon>
        <taxon>Naumovozyma</taxon>
    </lineage>
</organism>
<dbReference type="OrthoDB" id="5361617at2759"/>
<evidence type="ECO:0000313" key="2">
    <source>
        <dbReference type="Proteomes" id="UP000000689"/>
    </source>
</evidence>
<sequence>MPQYNFILEASAFNRGLGNIKRWITQNTDNGNTTNTSMNEDLETINLNFYIPTYTLKELDFLQYHDKSFNARESLKFIDNYANPTHSNGNKNESNVQLIIEFPDILDLVPWSDILQSTDGSNQSIDQLNKLPRRLKNFLKSCIYKLHDDDVKWILITEDEKIRKISTLCNIPWCSIVDADSLLSKEFNYKSFQETESFYNSILKNGGVKQINSNGDQIIKTNFENTVYAKRGAGELWSP</sequence>
<dbReference type="GeneID" id="11494351"/>
<dbReference type="OMA" id="PTYTLKE"/>
<protein>
    <recommendedName>
        <fullName evidence="3">PIN domain-containing protein</fullName>
    </recommendedName>
</protein>
<dbReference type="HOGENOM" id="CLU_1273151_0_0_1"/>
<dbReference type="Proteomes" id="UP000000689">
    <property type="component" value="Chromosome 10"/>
</dbReference>
<keyword evidence="2" id="KW-1185">Reference proteome</keyword>
<proteinExistence type="predicted"/>
<dbReference type="RefSeq" id="XP_003672335.1">
    <property type="nucleotide sequence ID" value="XM_003672287.1"/>
</dbReference>
<accession>G0WH14</accession>
<evidence type="ECO:0000313" key="1">
    <source>
        <dbReference type="EMBL" id="CCD27092.1"/>
    </source>
</evidence>
<gene>
    <name evidence="1" type="primary">NDAI0J02000</name>
    <name evidence="1" type="ordered locus">NDAI_0J02000</name>
</gene>
<dbReference type="CDD" id="cd18717">
    <property type="entry name" value="PIN_ScNmd4p-like"/>
    <property type="match status" value="1"/>
</dbReference>
<dbReference type="AlphaFoldDB" id="G0WH14"/>
<dbReference type="GO" id="GO:0000184">
    <property type="term" value="P:nuclear-transcribed mRNA catabolic process, nonsense-mediated decay"/>
    <property type="evidence" value="ECO:0007669"/>
    <property type="project" value="EnsemblFungi"/>
</dbReference>
<reference evidence="1 2" key="1">
    <citation type="journal article" date="2011" name="Proc. Natl. Acad. Sci. U.S.A.">
        <title>Evolutionary erosion of yeast sex chromosomes by mating-type switching accidents.</title>
        <authorList>
            <person name="Gordon J.L."/>
            <person name="Armisen D."/>
            <person name="Proux-Wera E."/>
            <person name="Oheigeartaigh S.S."/>
            <person name="Byrne K.P."/>
            <person name="Wolfe K.H."/>
        </authorList>
    </citation>
    <scope>NUCLEOTIDE SEQUENCE [LARGE SCALE GENOMIC DNA]</scope>
    <source>
        <strain evidence="2">ATCC 10597 / BCRC 20456 / CBS 421 / NBRC 0211 / NRRL Y-12639</strain>
    </source>
</reference>